<gene>
    <name evidence="1" type="ORF">NLS_LOCUS452</name>
</gene>
<organism evidence="1 2">
    <name type="scientific">Litomosoides sigmodontis</name>
    <name type="common">Filarial nematode worm</name>
    <dbReference type="NCBI Taxonomy" id="42156"/>
    <lineage>
        <taxon>Eukaryota</taxon>
        <taxon>Metazoa</taxon>
        <taxon>Ecdysozoa</taxon>
        <taxon>Nematoda</taxon>
        <taxon>Chromadorea</taxon>
        <taxon>Rhabditida</taxon>
        <taxon>Spirurina</taxon>
        <taxon>Spiruromorpha</taxon>
        <taxon>Filarioidea</taxon>
        <taxon>Onchocercidae</taxon>
        <taxon>Litomosoides</taxon>
    </lineage>
</organism>
<dbReference type="AlphaFoldDB" id="A0A3P6S2Q5"/>
<accession>A0A3P6S2Q5</accession>
<protein>
    <submittedName>
        <fullName evidence="1">Uncharacterized protein</fullName>
    </submittedName>
</protein>
<reference evidence="1 2" key="1">
    <citation type="submission" date="2018-08" db="EMBL/GenBank/DDBJ databases">
        <authorList>
            <person name="Laetsch R D."/>
            <person name="Stevens L."/>
            <person name="Kumar S."/>
            <person name="Blaxter L. M."/>
        </authorList>
    </citation>
    <scope>NUCLEOTIDE SEQUENCE [LARGE SCALE GENOMIC DNA]</scope>
</reference>
<sequence>MSKGGSGAKGSGSTENVTVEFVEAALTPRTPTKVVEEEHCYNGHECCSVWASRGRCETGDKVISLAFR</sequence>
<name>A0A3P6S2Q5_LITSI</name>
<keyword evidence="2" id="KW-1185">Reference proteome</keyword>
<evidence type="ECO:0000313" key="2">
    <source>
        <dbReference type="Proteomes" id="UP000277928"/>
    </source>
</evidence>
<evidence type="ECO:0000313" key="1">
    <source>
        <dbReference type="EMBL" id="VDK68506.1"/>
    </source>
</evidence>
<proteinExistence type="predicted"/>
<dbReference type="Proteomes" id="UP000277928">
    <property type="component" value="Unassembled WGS sequence"/>
</dbReference>
<dbReference type="EMBL" id="UYRX01000011">
    <property type="protein sequence ID" value="VDK68506.1"/>
    <property type="molecule type" value="Genomic_DNA"/>
</dbReference>